<dbReference type="SUPFAM" id="SSF51679">
    <property type="entry name" value="Bacterial luciferase-like"/>
    <property type="match status" value="1"/>
</dbReference>
<keyword evidence="4" id="KW-1185">Reference proteome</keyword>
<dbReference type="Proteomes" id="UP000537130">
    <property type="component" value="Unassembled WGS sequence"/>
</dbReference>
<accession>A0A7W4W5K0</accession>
<dbReference type="InterPro" id="IPR019921">
    <property type="entry name" value="Lucif-like_OxRdtase_Rv2161c"/>
</dbReference>
<protein>
    <submittedName>
        <fullName evidence="3">Putative F420-dependent oxidoreductase</fullName>
    </submittedName>
</protein>
<dbReference type="Pfam" id="PF00296">
    <property type="entry name" value="Bac_luciferase"/>
    <property type="match status" value="1"/>
</dbReference>
<gene>
    <name evidence="3" type="ORF">FHR99_002123</name>
</gene>
<evidence type="ECO:0000313" key="3">
    <source>
        <dbReference type="EMBL" id="MBB3047857.1"/>
    </source>
</evidence>
<dbReference type="InterPro" id="IPR050564">
    <property type="entry name" value="F420-G6PD/mer"/>
</dbReference>
<dbReference type="NCBIfam" id="TIGR03619">
    <property type="entry name" value="F420_Rv2161c"/>
    <property type="match status" value="1"/>
</dbReference>
<dbReference type="PANTHER" id="PTHR43244">
    <property type="match status" value="1"/>
</dbReference>
<organism evidence="3 4">
    <name type="scientific">Litorivivens lipolytica</name>
    <dbReference type="NCBI Taxonomy" id="1524264"/>
    <lineage>
        <taxon>Bacteria</taxon>
        <taxon>Pseudomonadati</taxon>
        <taxon>Pseudomonadota</taxon>
        <taxon>Gammaproteobacteria</taxon>
        <taxon>Litorivivens</taxon>
    </lineage>
</organism>
<dbReference type="Gene3D" id="3.20.20.30">
    <property type="entry name" value="Luciferase-like domain"/>
    <property type="match status" value="1"/>
</dbReference>
<dbReference type="InterPro" id="IPR011251">
    <property type="entry name" value="Luciferase-like_dom"/>
</dbReference>
<name>A0A7W4W5K0_9GAMM</name>
<dbReference type="GO" id="GO:0016705">
    <property type="term" value="F:oxidoreductase activity, acting on paired donors, with incorporation or reduction of molecular oxygen"/>
    <property type="evidence" value="ECO:0007669"/>
    <property type="project" value="InterPro"/>
</dbReference>
<dbReference type="InterPro" id="IPR036661">
    <property type="entry name" value="Luciferase-like_sf"/>
</dbReference>
<feature type="domain" description="Luciferase-like" evidence="2">
    <location>
        <begin position="16"/>
        <end position="238"/>
    </location>
</feature>
<evidence type="ECO:0000313" key="4">
    <source>
        <dbReference type="Proteomes" id="UP000537130"/>
    </source>
</evidence>
<evidence type="ECO:0000256" key="1">
    <source>
        <dbReference type="ARBA" id="ARBA00023002"/>
    </source>
</evidence>
<reference evidence="3 4" key="1">
    <citation type="submission" date="2020-08" db="EMBL/GenBank/DDBJ databases">
        <title>Genomic Encyclopedia of Type Strains, Phase III (KMG-III): the genomes of soil and plant-associated and newly described type strains.</title>
        <authorList>
            <person name="Whitman W."/>
        </authorList>
    </citation>
    <scope>NUCLEOTIDE SEQUENCE [LARGE SCALE GENOMIC DNA]</scope>
    <source>
        <strain evidence="3 4">CECT 8654</strain>
    </source>
</reference>
<comment type="caution">
    <text evidence="3">The sequence shown here is derived from an EMBL/GenBank/DDBJ whole genome shotgun (WGS) entry which is preliminary data.</text>
</comment>
<proteinExistence type="predicted"/>
<dbReference type="AlphaFoldDB" id="A0A7W4W5K0"/>
<sequence>MSFKLSIGIYGLENLYGGNPKGLIEVAQKAEQAGIDQLSMTDHVVMGSRTDRYPYGEFPSPPETPWLEPMTIEAAIAGSTDKIELSQGILISPLRSAALLAKQVGTLDALAPGRVVMGLGTGWQREEFEASGLPFAGRKSYMFEQIGAMKALWKNAPASYQGEKIAFDDIYCRPAPETVPCWVGVKANEENSKAIAEVADGWIPIEQDPAVFGEGVKTLRRAFENAGRDPAELQVRAMVEHKFDSDGNPDFQATIETIPAMLEAGATYVEILPLYFVYDTAMFDEFFGRLTEVKKQYS</sequence>
<dbReference type="PANTHER" id="PTHR43244:SF1">
    <property type="entry name" value="5,10-METHYLENETETRAHYDROMETHANOPTERIN REDUCTASE"/>
    <property type="match status" value="1"/>
</dbReference>
<dbReference type="EMBL" id="JACHWY010000002">
    <property type="protein sequence ID" value="MBB3047857.1"/>
    <property type="molecule type" value="Genomic_DNA"/>
</dbReference>
<evidence type="ECO:0000259" key="2">
    <source>
        <dbReference type="Pfam" id="PF00296"/>
    </source>
</evidence>
<keyword evidence="1" id="KW-0560">Oxidoreductase</keyword>
<dbReference type="RefSeq" id="WP_183410614.1">
    <property type="nucleotide sequence ID" value="NZ_JACHWY010000002.1"/>
</dbReference>